<comment type="pathway">
    <text evidence="9 10">Carbohydrate biosynthesis; gluconeogenesis.</text>
</comment>
<evidence type="ECO:0000313" key="12">
    <source>
        <dbReference type="EMBL" id="PTK29385.1"/>
    </source>
</evidence>
<comment type="subunit">
    <text evidence="9 10">Homodimer.</text>
</comment>
<comment type="pathway">
    <text evidence="1 9 10">Carbohydrate degradation; glycolysis; D-glyceraldehyde 3-phosphate from glycerone phosphate: step 1/1.</text>
</comment>
<evidence type="ECO:0000256" key="10">
    <source>
        <dbReference type="RuleBase" id="RU363013"/>
    </source>
</evidence>
<comment type="caution">
    <text evidence="11">The sequence shown here is derived from an EMBL/GenBank/DDBJ whole genome shotgun (WGS) entry which is preliminary data.</text>
</comment>
<evidence type="ECO:0000313" key="11">
    <source>
        <dbReference type="EMBL" id="MCM5673219.1"/>
    </source>
</evidence>
<reference evidence="12" key="2">
    <citation type="submission" date="2018-03" db="EMBL/GenBank/DDBJ databases">
        <authorList>
            <person name="Naushad S."/>
        </authorList>
    </citation>
    <scope>NUCLEOTIDE SEQUENCE</scope>
    <source>
        <strain evidence="12">SNUC 5336</strain>
    </source>
</reference>
<dbReference type="Proteomes" id="UP000665944">
    <property type="component" value="Unassembled WGS sequence"/>
</dbReference>
<evidence type="ECO:0000256" key="9">
    <source>
        <dbReference type="HAMAP-Rule" id="MF_00147"/>
    </source>
</evidence>
<keyword evidence="14" id="KW-1185">Reference proteome</keyword>
<evidence type="ECO:0000313" key="13">
    <source>
        <dbReference type="Proteomes" id="UP000241540"/>
    </source>
</evidence>
<dbReference type="AlphaFoldDB" id="A0A1J6E384"/>
<sequence>MRKPIIAGNWKMNKTVQEAKDFVNNLPTLPDEKEVESVICAPTIQLDALISLVNDGKAKGLKIGAQNTYFEDNGAYTGETSPVALADLGVKYVVIGHSERRELFHETDEDVNKKAHAVFNHGMTPIICVGETDEERENGKANEVVSNQVKEAVKGLSEDQLKEVVIAYEPIWAIGTGKSATSEDANEMCAQVRKTVADVSSQDVADATRIQYGGSVKPNNVKEYMAQSDIDGALVGGASLKVDDFVQLLEGAK</sequence>
<keyword evidence="7 9" id="KW-0324">Glycolysis</keyword>
<feature type="binding site" evidence="9">
    <location>
        <position position="175"/>
    </location>
    <ligand>
        <name>substrate</name>
    </ligand>
</feature>
<dbReference type="NCBIfam" id="TIGR00419">
    <property type="entry name" value="tim"/>
    <property type="match status" value="1"/>
</dbReference>
<dbReference type="PROSITE" id="PS00171">
    <property type="entry name" value="TIM_1"/>
    <property type="match status" value="1"/>
</dbReference>
<name>A0A1J6E384_STAHO</name>
<dbReference type="GO" id="GO:0006096">
    <property type="term" value="P:glycolytic process"/>
    <property type="evidence" value="ECO:0007669"/>
    <property type="project" value="UniProtKB-UniRule"/>
</dbReference>
<organism evidence="11 14">
    <name type="scientific">Staphylococcus hominis</name>
    <dbReference type="NCBI Taxonomy" id="1290"/>
    <lineage>
        <taxon>Bacteria</taxon>
        <taxon>Bacillati</taxon>
        <taxon>Bacillota</taxon>
        <taxon>Bacilli</taxon>
        <taxon>Bacillales</taxon>
        <taxon>Staphylococcaceae</taxon>
        <taxon>Staphylococcus</taxon>
    </lineage>
</organism>
<feature type="binding site" evidence="9">
    <location>
        <begin position="236"/>
        <end position="237"/>
    </location>
    <ligand>
        <name>substrate</name>
    </ligand>
</feature>
<dbReference type="InterPro" id="IPR020861">
    <property type="entry name" value="Triosephosphate_isomerase_AS"/>
</dbReference>
<dbReference type="eggNOG" id="COG0149">
    <property type="taxonomic scope" value="Bacteria"/>
</dbReference>
<dbReference type="RefSeq" id="WP_017175904.1">
    <property type="nucleotide sequence ID" value="NZ_CABMJU010000034.1"/>
</dbReference>
<dbReference type="PANTHER" id="PTHR21139:SF42">
    <property type="entry name" value="TRIOSEPHOSPHATE ISOMERASE"/>
    <property type="match status" value="1"/>
</dbReference>
<dbReference type="FunFam" id="3.20.20.70:FF:000016">
    <property type="entry name" value="Triosephosphate isomerase"/>
    <property type="match status" value="1"/>
</dbReference>
<dbReference type="EMBL" id="JAGHKT020000023">
    <property type="protein sequence ID" value="MCM5673219.1"/>
    <property type="molecule type" value="Genomic_DNA"/>
</dbReference>
<dbReference type="EC" id="5.3.1.1" evidence="3 9"/>
<dbReference type="Gene3D" id="3.20.20.70">
    <property type="entry name" value="Aldolase class I"/>
    <property type="match status" value="1"/>
</dbReference>
<dbReference type="SUPFAM" id="SSF51351">
    <property type="entry name" value="Triosephosphate isomerase (TIM)"/>
    <property type="match status" value="1"/>
</dbReference>
<feature type="binding site" evidence="9">
    <location>
        <begin position="9"/>
        <end position="11"/>
    </location>
    <ligand>
        <name>substrate</name>
    </ligand>
</feature>
<proteinExistence type="inferred from homology"/>
<keyword evidence="5 9" id="KW-0312">Gluconeogenesis</keyword>
<feature type="binding site" evidence="9">
    <location>
        <position position="215"/>
    </location>
    <ligand>
        <name>substrate</name>
    </ligand>
</feature>
<dbReference type="PROSITE" id="PS51440">
    <property type="entry name" value="TIM_2"/>
    <property type="match status" value="1"/>
</dbReference>
<dbReference type="GO" id="GO:0005829">
    <property type="term" value="C:cytosol"/>
    <property type="evidence" value="ECO:0007669"/>
    <property type="project" value="TreeGrafter"/>
</dbReference>
<dbReference type="InterPro" id="IPR035990">
    <property type="entry name" value="TIM_sf"/>
</dbReference>
<dbReference type="PANTHER" id="PTHR21139">
    <property type="entry name" value="TRIOSEPHOSPHATE ISOMERASE"/>
    <property type="match status" value="1"/>
</dbReference>
<comment type="catalytic activity">
    <reaction evidence="9 10">
        <text>D-glyceraldehyde 3-phosphate = dihydroxyacetone phosphate</text>
        <dbReference type="Rhea" id="RHEA:18585"/>
        <dbReference type="ChEBI" id="CHEBI:57642"/>
        <dbReference type="ChEBI" id="CHEBI:59776"/>
        <dbReference type="EC" id="5.3.1.1"/>
    </reaction>
</comment>
<dbReference type="GO" id="GO:0019563">
    <property type="term" value="P:glycerol catabolic process"/>
    <property type="evidence" value="ECO:0007669"/>
    <property type="project" value="TreeGrafter"/>
</dbReference>
<accession>A0A1J6E384</accession>
<dbReference type="Pfam" id="PF00121">
    <property type="entry name" value="TIM"/>
    <property type="match status" value="1"/>
</dbReference>
<keyword evidence="8 9" id="KW-0413">Isomerase</keyword>
<evidence type="ECO:0000256" key="5">
    <source>
        <dbReference type="ARBA" id="ARBA00022432"/>
    </source>
</evidence>
<dbReference type="InterPro" id="IPR022896">
    <property type="entry name" value="TrioseP_Isoase_bac/euk"/>
</dbReference>
<feature type="active site" description="Electrophile" evidence="9">
    <location>
        <position position="97"/>
    </location>
</feature>
<evidence type="ECO:0000313" key="14">
    <source>
        <dbReference type="Proteomes" id="UP000665944"/>
    </source>
</evidence>
<dbReference type="HAMAP" id="MF_00147_B">
    <property type="entry name" value="TIM_B"/>
    <property type="match status" value="1"/>
</dbReference>
<dbReference type="Proteomes" id="UP000241540">
    <property type="component" value="Unassembled WGS sequence"/>
</dbReference>
<keyword evidence="6 9" id="KW-0963">Cytoplasm</keyword>
<comment type="function">
    <text evidence="9">Involved in the gluconeogenesis. Catalyzes stereospecifically the conversion of dihydroxyacetone phosphate (DHAP) to D-glyceraldehyde-3-phosphate (G3P).</text>
</comment>
<reference evidence="11 14" key="3">
    <citation type="submission" date="2022-06" db="EMBL/GenBank/DDBJ databases">
        <title>Staphylococcus hominis ShoR14 genome sequence.</title>
        <authorList>
            <person name="Yeo C.C."/>
            <person name="Chew C.H."/>
            <person name="Che Hamzah A.M."/>
            <person name="Al-Trad E.I."/>
        </authorList>
    </citation>
    <scope>NUCLEOTIDE SEQUENCE [LARGE SCALE GENOMIC DNA]</scope>
    <source>
        <strain evidence="11 14">ShoR14</strain>
    </source>
</reference>
<evidence type="ECO:0000256" key="6">
    <source>
        <dbReference type="ARBA" id="ARBA00022490"/>
    </source>
</evidence>
<dbReference type="InterPro" id="IPR000652">
    <property type="entry name" value="Triosephosphate_isomerase"/>
</dbReference>
<evidence type="ECO:0000256" key="2">
    <source>
        <dbReference type="ARBA" id="ARBA00007422"/>
    </source>
</evidence>
<evidence type="ECO:0000256" key="3">
    <source>
        <dbReference type="ARBA" id="ARBA00011940"/>
    </source>
</evidence>
<dbReference type="GO" id="GO:0006094">
    <property type="term" value="P:gluconeogenesis"/>
    <property type="evidence" value="ECO:0007669"/>
    <property type="project" value="UniProtKB-UniRule"/>
</dbReference>
<evidence type="ECO:0000256" key="4">
    <source>
        <dbReference type="ARBA" id="ARBA00019397"/>
    </source>
</evidence>
<dbReference type="GO" id="GO:0046166">
    <property type="term" value="P:glyceraldehyde-3-phosphate biosynthetic process"/>
    <property type="evidence" value="ECO:0007669"/>
    <property type="project" value="TreeGrafter"/>
</dbReference>
<feature type="active site" description="Proton acceptor" evidence="9">
    <location>
        <position position="169"/>
    </location>
</feature>
<dbReference type="CDD" id="cd00311">
    <property type="entry name" value="TIM"/>
    <property type="match status" value="1"/>
</dbReference>
<comment type="similarity">
    <text evidence="2 9 10">Belongs to the triosephosphate isomerase family.</text>
</comment>
<evidence type="ECO:0000256" key="7">
    <source>
        <dbReference type="ARBA" id="ARBA00023152"/>
    </source>
</evidence>
<evidence type="ECO:0000256" key="8">
    <source>
        <dbReference type="ARBA" id="ARBA00023235"/>
    </source>
</evidence>
<evidence type="ECO:0000256" key="1">
    <source>
        <dbReference type="ARBA" id="ARBA00004680"/>
    </source>
</evidence>
<dbReference type="GO" id="GO:0004807">
    <property type="term" value="F:triose-phosphate isomerase activity"/>
    <property type="evidence" value="ECO:0007669"/>
    <property type="project" value="UniProtKB-UniRule"/>
</dbReference>
<comment type="subcellular location">
    <subcellularLocation>
        <location evidence="9 10">Cytoplasm</location>
    </subcellularLocation>
</comment>
<protein>
    <recommendedName>
        <fullName evidence="4 9">Triosephosphate isomerase</fullName>
        <shortName evidence="9">TIM</shortName>
        <shortName evidence="9">TPI</shortName>
        <ecNumber evidence="3 9">5.3.1.1</ecNumber>
    </recommendedName>
    <alternativeName>
        <fullName evidence="9">Triose-phosphate isomerase</fullName>
    </alternativeName>
</protein>
<reference evidence="12 13" key="1">
    <citation type="journal article" date="2016" name="Front. Microbiol.">
        <title>Comprehensive Phylogenetic Analysis of Bovine Non-aureus Staphylococci Species Based on Whole-Genome Sequencing.</title>
        <authorList>
            <person name="Naushad S."/>
            <person name="Barkema H.W."/>
            <person name="Luby C."/>
            <person name="Condas L.A."/>
            <person name="Nobrega D.B."/>
            <person name="Carson D.A."/>
            <person name="De Buck J."/>
        </authorList>
    </citation>
    <scope>NUCLEOTIDE SEQUENCE [LARGE SCALE GENOMIC DNA]</scope>
    <source>
        <strain evidence="12 13">SNUC 5336</strain>
    </source>
</reference>
<dbReference type="InterPro" id="IPR013785">
    <property type="entry name" value="Aldolase_TIM"/>
</dbReference>
<gene>
    <name evidence="9 11" type="primary">tpiA</name>
    <name evidence="12" type="ORF">BUZ51_11310</name>
    <name evidence="11" type="ORF">J7T32_010780</name>
</gene>
<dbReference type="EMBL" id="PZHX01000029">
    <property type="protein sequence ID" value="PTK29385.1"/>
    <property type="molecule type" value="Genomic_DNA"/>
</dbReference>